<dbReference type="EMBL" id="WNDQ01000082">
    <property type="protein sequence ID" value="KAF1018559.1"/>
    <property type="molecule type" value="Genomic_DNA"/>
</dbReference>
<proteinExistence type="predicted"/>
<dbReference type="AlphaFoldDB" id="A0A7V8JNX8"/>
<name>A0A7V8JNX8_9BURK</name>
<evidence type="ECO:0008006" key="3">
    <source>
        <dbReference type="Google" id="ProtNLM"/>
    </source>
</evidence>
<accession>A0A7V8JNX8</accession>
<dbReference type="Gene3D" id="3.40.190.290">
    <property type="match status" value="1"/>
</dbReference>
<evidence type="ECO:0000313" key="2">
    <source>
        <dbReference type="Proteomes" id="UP000461670"/>
    </source>
</evidence>
<reference evidence="2" key="1">
    <citation type="journal article" date="2020" name="MBio">
        <title>Horizontal gene transfer to a defensive symbiont with a reduced genome amongst a multipartite beetle microbiome.</title>
        <authorList>
            <person name="Waterworth S.C."/>
            <person name="Florez L.V."/>
            <person name="Rees E.R."/>
            <person name="Hertweck C."/>
            <person name="Kaltenpoth M."/>
            <person name="Kwan J.C."/>
        </authorList>
    </citation>
    <scope>NUCLEOTIDE SEQUENCE [LARGE SCALE GENOMIC DNA]</scope>
</reference>
<sequence>MPEQLARPHIERGQLQPVLKDWCPTFPGLHIFFARHRQSSALALVVEALRYRR</sequence>
<organism evidence="1 2">
    <name type="scientific">Paracidovorax wautersii</name>
    <dbReference type="NCBI Taxonomy" id="1177982"/>
    <lineage>
        <taxon>Bacteria</taxon>
        <taxon>Pseudomonadati</taxon>
        <taxon>Pseudomonadota</taxon>
        <taxon>Betaproteobacteria</taxon>
        <taxon>Burkholderiales</taxon>
        <taxon>Comamonadaceae</taxon>
        <taxon>Paracidovorax</taxon>
    </lineage>
</organism>
<dbReference type="Proteomes" id="UP000461670">
    <property type="component" value="Unassembled WGS sequence"/>
</dbReference>
<evidence type="ECO:0000313" key="1">
    <source>
        <dbReference type="EMBL" id="KAF1018559.1"/>
    </source>
</evidence>
<gene>
    <name evidence="1" type="ORF">GAK30_03628</name>
</gene>
<protein>
    <recommendedName>
        <fullName evidence="3">LysR substrate binding domain-containing protein</fullName>
    </recommendedName>
</protein>
<comment type="caution">
    <text evidence="1">The sequence shown here is derived from an EMBL/GenBank/DDBJ whole genome shotgun (WGS) entry which is preliminary data.</text>
</comment>